<accession>A0A167T0Y3</accession>
<dbReference type="AlphaFoldDB" id="A0A167T0Y3"/>
<proteinExistence type="predicted"/>
<protein>
    <submittedName>
        <fullName evidence="1">Uncharacterized protein</fullName>
    </submittedName>
</protein>
<reference evidence="1" key="1">
    <citation type="journal article" date="2014" name="Genome Announc.">
        <title>Complete sequencing and chromosome-scale genome assembly of the industrial progenitor strain P2niaD18 from the penicillin producer Penicillium chrysogenum.</title>
        <authorList>
            <person name="Specht T."/>
            <person name="Dahlmann T.A."/>
            <person name="Zadra I."/>
            <person name="Kurnsteiner H."/>
            <person name="Kuck U."/>
        </authorList>
    </citation>
    <scope>NUCLEOTIDE SEQUENCE [LARGE SCALE GENOMIC DNA]</scope>
    <source>
        <strain evidence="1">P2niaD18</strain>
    </source>
</reference>
<name>A0A167T0Y3_PENCH</name>
<sequence>MITKLIDRLVASKHSAIFMNWGYPHVPVTRVEARKCIVCWAPRYRCDPTLYHPDMTIGGIDDEPM</sequence>
<dbReference type="EMBL" id="CM002799">
    <property type="protein sequence ID" value="KZN87769.1"/>
    <property type="molecule type" value="Genomic_DNA"/>
</dbReference>
<evidence type="ECO:0000313" key="1">
    <source>
        <dbReference type="EMBL" id="KZN87769.1"/>
    </source>
</evidence>
<organism evidence="1">
    <name type="scientific">Penicillium chrysogenum</name>
    <name type="common">Penicillium notatum</name>
    <dbReference type="NCBI Taxonomy" id="5076"/>
    <lineage>
        <taxon>Eukaryota</taxon>
        <taxon>Fungi</taxon>
        <taxon>Dikarya</taxon>
        <taxon>Ascomycota</taxon>
        <taxon>Pezizomycotina</taxon>
        <taxon>Eurotiomycetes</taxon>
        <taxon>Eurotiomycetidae</taxon>
        <taxon>Eurotiales</taxon>
        <taxon>Aspergillaceae</taxon>
        <taxon>Penicillium</taxon>
        <taxon>Penicillium chrysogenum species complex</taxon>
    </lineage>
</organism>
<dbReference type="Proteomes" id="UP000076449">
    <property type="component" value="Chromosome II"/>
</dbReference>
<gene>
    <name evidence="1" type="ORF">EN45_063300</name>
</gene>